<dbReference type="InterPro" id="IPR050437">
    <property type="entry name" value="Ribos_protein_bS1-like"/>
</dbReference>
<dbReference type="FunFam" id="3.30.420.140:FF:000001">
    <property type="entry name" value="RNA-binding transcriptional accessory protein"/>
    <property type="match status" value="1"/>
</dbReference>
<dbReference type="eggNOG" id="COG2183">
    <property type="taxonomic scope" value="Bacteria"/>
</dbReference>
<dbReference type="FunFam" id="1.10.10.650:FF:000001">
    <property type="entry name" value="S1 RNA-binding domain 1"/>
    <property type="match status" value="1"/>
</dbReference>
<dbReference type="PROSITE" id="PS50126">
    <property type="entry name" value="S1"/>
    <property type="match status" value="1"/>
</dbReference>
<dbReference type="InterPro" id="IPR032639">
    <property type="entry name" value="Tex_YqgF"/>
</dbReference>
<dbReference type="SUPFAM" id="SSF47781">
    <property type="entry name" value="RuvA domain 2-like"/>
    <property type="match status" value="2"/>
</dbReference>
<dbReference type="EMBL" id="JMIH01000014">
    <property type="protein sequence ID" value="KEO74601.1"/>
    <property type="molecule type" value="Genomic_DNA"/>
</dbReference>
<dbReference type="SMART" id="SM00316">
    <property type="entry name" value="S1"/>
    <property type="match status" value="1"/>
</dbReference>
<organism evidence="3 4">
    <name type="scientific">Anditalea andensis</name>
    <dbReference type="NCBI Taxonomy" id="1048983"/>
    <lineage>
        <taxon>Bacteria</taxon>
        <taxon>Pseudomonadati</taxon>
        <taxon>Bacteroidota</taxon>
        <taxon>Cytophagia</taxon>
        <taxon>Cytophagales</taxon>
        <taxon>Cytophagaceae</taxon>
        <taxon>Anditalea</taxon>
    </lineage>
</organism>
<dbReference type="Pfam" id="PF09371">
    <property type="entry name" value="Tex_N"/>
    <property type="match status" value="1"/>
</dbReference>
<dbReference type="Gene3D" id="2.40.50.140">
    <property type="entry name" value="Nucleic acid-binding proteins"/>
    <property type="match status" value="1"/>
</dbReference>
<dbReference type="PANTHER" id="PTHR10724:SF10">
    <property type="entry name" value="S1 RNA-BINDING DOMAIN-CONTAINING PROTEIN 1"/>
    <property type="match status" value="1"/>
</dbReference>
<dbReference type="AlphaFoldDB" id="A0A074KXC5"/>
<evidence type="ECO:0000259" key="2">
    <source>
        <dbReference type="PROSITE" id="PS50126"/>
    </source>
</evidence>
<dbReference type="InterPro" id="IPR010994">
    <property type="entry name" value="RuvA_2-like"/>
</dbReference>
<dbReference type="SUPFAM" id="SSF53098">
    <property type="entry name" value="Ribonuclease H-like"/>
    <property type="match status" value="1"/>
</dbReference>
<dbReference type="InterPro" id="IPR023323">
    <property type="entry name" value="Tex-like_dom_sf"/>
</dbReference>
<dbReference type="Gene3D" id="3.30.420.140">
    <property type="entry name" value="YqgF/RNase H-like domain"/>
    <property type="match status" value="1"/>
</dbReference>
<dbReference type="OrthoDB" id="9804714at2"/>
<feature type="region of interest" description="Disordered" evidence="1">
    <location>
        <begin position="705"/>
        <end position="738"/>
    </location>
</feature>
<dbReference type="InterPro" id="IPR006641">
    <property type="entry name" value="YqgF/RNaseH-like_dom"/>
</dbReference>
<dbReference type="InterPro" id="IPR041692">
    <property type="entry name" value="HHH_9"/>
</dbReference>
<dbReference type="SUPFAM" id="SSF158832">
    <property type="entry name" value="Tex N-terminal region-like"/>
    <property type="match status" value="1"/>
</dbReference>
<dbReference type="GO" id="GO:0003729">
    <property type="term" value="F:mRNA binding"/>
    <property type="evidence" value="ECO:0007669"/>
    <property type="project" value="TreeGrafter"/>
</dbReference>
<dbReference type="FunFam" id="2.40.50.140:FF:000051">
    <property type="entry name" value="RNA-binding transcriptional accessory protein"/>
    <property type="match status" value="1"/>
</dbReference>
<evidence type="ECO:0000313" key="3">
    <source>
        <dbReference type="EMBL" id="KEO74601.1"/>
    </source>
</evidence>
<reference evidence="3 4" key="1">
    <citation type="submission" date="2014-04" db="EMBL/GenBank/DDBJ databases">
        <title>Characterization and application of a salt tolerant electro-active bacterium.</title>
        <authorList>
            <person name="Yang L."/>
            <person name="Wei S."/>
            <person name="Tay Q.X.M."/>
        </authorList>
    </citation>
    <scope>NUCLEOTIDE SEQUENCE [LARGE SCALE GENOMIC DNA]</scope>
    <source>
        <strain evidence="3 4">LY1</strain>
    </source>
</reference>
<dbReference type="InterPro" id="IPR023319">
    <property type="entry name" value="Tex-like_HTH_dom_sf"/>
</dbReference>
<gene>
    <name evidence="3" type="ORF">EL17_02700</name>
</gene>
<dbReference type="Gene3D" id="1.10.150.310">
    <property type="entry name" value="Tex RuvX-like domain-like"/>
    <property type="match status" value="1"/>
</dbReference>
<dbReference type="PANTHER" id="PTHR10724">
    <property type="entry name" value="30S RIBOSOMAL PROTEIN S1"/>
    <property type="match status" value="1"/>
</dbReference>
<dbReference type="RefSeq" id="WP_035070518.1">
    <property type="nucleotide sequence ID" value="NZ_JMIH01000014.1"/>
</dbReference>
<comment type="caution">
    <text evidence="3">The sequence shown here is derived from an EMBL/GenBank/DDBJ whole genome shotgun (WGS) entry which is preliminary data.</text>
</comment>
<dbReference type="Pfam" id="PF16921">
    <property type="entry name" value="Tex_YqgF"/>
    <property type="match status" value="1"/>
</dbReference>
<keyword evidence="4" id="KW-1185">Reference proteome</keyword>
<dbReference type="Pfam" id="PF12836">
    <property type="entry name" value="HHH_3"/>
    <property type="match status" value="1"/>
</dbReference>
<dbReference type="Pfam" id="PF22706">
    <property type="entry name" value="Tex_central_region"/>
    <property type="match status" value="1"/>
</dbReference>
<proteinExistence type="predicted"/>
<sequence>MNINHYLKIAEELKIKQKQVSDTIDLLDEGATVPFISRYRKEVTGSLDEVQVSAIRDRVQQLRDLDKRKEAILKSIKEQGKLTPELEKKLDAAETMAVLEDLYLPYKPKRRTKATIAKEKGLEPLATRIFSQESFDVMAEAKKYIDPEKEVNTEEEALAGARDIMAEWINENAELRIKMRKLFIDEGKFVSKVIPGKEEEAIKYKDYFDWTEPVKTAPSHRVLAMRRGEKELFLMLDSTPEELDAIALMEKMVVVENNRAAEQVKLAIKDCYKRLLKPSMETEVRLYSKKRADEEAIKVFTENLRQLLLGAPLGEQAVLAIDPGFRTGCKTVCLGPQGQLLHYDAIYPNEPQKKIAESGALVKHWVEKYDIKAIAIGNGTASRETESFVKSLGLPKHVLVVMVNESGASIYSASQVARDEFPDHDLTVRGAVSIGRRLMDPLAELVKIDAKSIGVGQYQHDVDQAALNNSLDDTVMSCVNAVGVEINTASKELLTYVSGLGPALAAKIVEYRNENGPFKSRSEIKKVPRLGDKAYEQAAGFLRIRGAKNPMDASAVHPESYAVVEKMAKDINAKVSELMKSDELREKIILKNYVSETVGLPTLQDIMSELSKPGRDPRETFEVFNFQEGVNEMKDLKVGMKLPGIITNITNFGAFVDIGVHQDGLVHLSNMADRYISDPNEVVTVNQKVEVTVMEVDTARKRIGLSMKSDPFAEKKPTGGGGRRERKPKEEKEPEGDMAAKLALLKGKFGK</sequence>
<dbReference type="GO" id="GO:0003735">
    <property type="term" value="F:structural constituent of ribosome"/>
    <property type="evidence" value="ECO:0007669"/>
    <property type="project" value="TreeGrafter"/>
</dbReference>
<dbReference type="Proteomes" id="UP000027821">
    <property type="component" value="Unassembled WGS sequence"/>
</dbReference>
<dbReference type="InterPro" id="IPR055179">
    <property type="entry name" value="Tex-like_central_region"/>
</dbReference>
<dbReference type="Gene3D" id="1.10.3500.10">
    <property type="entry name" value="Tex N-terminal region-like"/>
    <property type="match status" value="1"/>
</dbReference>
<dbReference type="InterPro" id="IPR018974">
    <property type="entry name" value="Tex-like_N"/>
</dbReference>
<name>A0A074KXC5_9BACT</name>
<dbReference type="Pfam" id="PF17674">
    <property type="entry name" value="HHH_9"/>
    <property type="match status" value="1"/>
</dbReference>
<dbReference type="CDD" id="cd05685">
    <property type="entry name" value="S1_Tex"/>
    <property type="match status" value="1"/>
</dbReference>
<dbReference type="InterPro" id="IPR003029">
    <property type="entry name" value="S1_domain"/>
</dbReference>
<dbReference type="GO" id="GO:0005737">
    <property type="term" value="C:cytoplasm"/>
    <property type="evidence" value="ECO:0007669"/>
    <property type="project" value="UniProtKB-ARBA"/>
</dbReference>
<evidence type="ECO:0000256" key="1">
    <source>
        <dbReference type="SAM" id="MobiDB-lite"/>
    </source>
</evidence>
<dbReference type="InterPro" id="IPR037027">
    <property type="entry name" value="YqgF/RNaseH-like_dom_sf"/>
</dbReference>
<dbReference type="SMART" id="SM00732">
    <property type="entry name" value="YqgFc"/>
    <property type="match status" value="1"/>
</dbReference>
<dbReference type="GO" id="GO:0006412">
    <property type="term" value="P:translation"/>
    <property type="evidence" value="ECO:0007669"/>
    <property type="project" value="TreeGrafter"/>
</dbReference>
<dbReference type="InterPro" id="IPR044146">
    <property type="entry name" value="S1_Tex"/>
</dbReference>
<dbReference type="Pfam" id="PF00575">
    <property type="entry name" value="S1"/>
    <property type="match status" value="1"/>
</dbReference>
<dbReference type="FunFam" id="1.10.150.310:FF:000001">
    <property type="entry name" value="RNA-binding transcriptional accessory protein"/>
    <property type="match status" value="1"/>
</dbReference>
<protein>
    <submittedName>
        <fullName evidence="3">Transcription accessory protein</fullName>
    </submittedName>
</protein>
<evidence type="ECO:0000313" key="4">
    <source>
        <dbReference type="Proteomes" id="UP000027821"/>
    </source>
</evidence>
<dbReference type="SUPFAM" id="SSF50249">
    <property type="entry name" value="Nucleic acid-binding proteins"/>
    <property type="match status" value="1"/>
</dbReference>
<dbReference type="InterPro" id="IPR012340">
    <property type="entry name" value="NA-bd_OB-fold"/>
</dbReference>
<dbReference type="Gene3D" id="1.10.10.650">
    <property type="entry name" value="RuvA domain 2-like"/>
    <property type="match status" value="1"/>
</dbReference>
<dbReference type="GO" id="GO:0006139">
    <property type="term" value="P:nucleobase-containing compound metabolic process"/>
    <property type="evidence" value="ECO:0007669"/>
    <property type="project" value="InterPro"/>
</dbReference>
<dbReference type="STRING" id="1048983.EL17_02700"/>
<accession>A0A074KXC5</accession>
<feature type="domain" description="S1 motif" evidence="2">
    <location>
        <begin position="639"/>
        <end position="708"/>
    </location>
</feature>
<dbReference type="InterPro" id="IPR012337">
    <property type="entry name" value="RNaseH-like_sf"/>
</dbReference>